<dbReference type="PROSITE" id="PS51128">
    <property type="entry name" value="ZF_DKSA_2"/>
    <property type="match status" value="1"/>
</dbReference>
<reference evidence="6" key="1">
    <citation type="submission" date="2023-07" db="EMBL/GenBank/DDBJ databases">
        <title>Genome content predicts the carbon catabolic preferences of heterotrophic bacteria.</title>
        <authorList>
            <person name="Gralka M."/>
        </authorList>
    </citation>
    <scope>NUCLEOTIDE SEQUENCE</scope>
    <source>
        <strain evidence="6">4G09</strain>
    </source>
</reference>
<accession>A0ABT9FJT6</accession>
<evidence type="ECO:0000256" key="1">
    <source>
        <dbReference type="ARBA" id="ARBA00022723"/>
    </source>
</evidence>
<evidence type="ECO:0000313" key="6">
    <source>
        <dbReference type="EMBL" id="MDP2567061.1"/>
    </source>
</evidence>
<dbReference type="RefSeq" id="WP_008131363.1">
    <property type="nucleotide sequence ID" value="NZ_CALSLX010000001.1"/>
</dbReference>
<evidence type="ECO:0000256" key="2">
    <source>
        <dbReference type="ARBA" id="ARBA00022771"/>
    </source>
</evidence>
<keyword evidence="1" id="KW-0479">Metal-binding</keyword>
<dbReference type="EMBL" id="JAUYVT010000032">
    <property type="protein sequence ID" value="MDP2567061.1"/>
    <property type="molecule type" value="Genomic_DNA"/>
</dbReference>
<dbReference type="InterPro" id="IPR000962">
    <property type="entry name" value="Znf_DskA_TraR"/>
</dbReference>
<evidence type="ECO:0000256" key="4">
    <source>
        <dbReference type="PROSITE-ProRule" id="PRU00510"/>
    </source>
</evidence>
<proteinExistence type="predicted"/>
<comment type="caution">
    <text evidence="6">The sequence shown here is derived from an EMBL/GenBank/DDBJ whole genome shotgun (WGS) entry which is preliminary data.</text>
</comment>
<feature type="zinc finger region" description="dksA C4-type" evidence="4">
    <location>
        <begin position="82"/>
        <end position="106"/>
    </location>
</feature>
<dbReference type="Pfam" id="PF01258">
    <property type="entry name" value="zf-dskA_traR"/>
    <property type="match status" value="1"/>
</dbReference>
<name>A0ABT9FJT6_9GAMM</name>
<dbReference type="Gene3D" id="1.20.120.910">
    <property type="entry name" value="DksA, coiled-coil domain"/>
    <property type="match status" value="1"/>
</dbReference>
<protein>
    <submittedName>
        <fullName evidence="6">Conjugal transfer protein TraR</fullName>
    </submittedName>
</protein>
<keyword evidence="7" id="KW-1185">Reference proteome</keyword>
<organism evidence="6 7">
    <name type="scientific">Pseudoalteromonas marina</name>
    <dbReference type="NCBI Taxonomy" id="267375"/>
    <lineage>
        <taxon>Bacteria</taxon>
        <taxon>Pseudomonadati</taxon>
        <taxon>Pseudomonadota</taxon>
        <taxon>Gammaproteobacteria</taxon>
        <taxon>Alteromonadales</taxon>
        <taxon>Pseudoalteromonadaceae</taxon>
        <taxon>Pseudoalteromonas</taxon>
    </lineage>
</organism>
<sequence>MNHQKRLHDELTQVKSNILVMLSKSPHPAHQGLITTLKHTANNEWLDLAAKRLGPEYANLINRMTMLEAAVSQIDIGQYGYCCDCEEKIATALLQKDPATQRCTKCAIKRTSN</sequence>
<evidence type="ECO:0000256" key="3">
    <source>
        <dbReference type="ARBA" id="ARBA00022833"/>
    </source>
</evidence>
<keyword evidence="3" id="KW-0862">Zinc</keyword>
<evidence type="ECO:0000313" key="7">
    <source>
        <dbReference type="Proteomes" id="UP001177212"/>
    </source>
</evidence>
<dbReference type="Proteomes" id="UP001177212">
    <property type="component" value="Unassembled WGS sequence"/>
</dbReference>
<evidence type="ECO:0000259" key="5">
    <source>
        <dbReference type="Pfam" id="PF01258"/>
    </source>
</evidence>
<keyword evidence="2" id="KW-0863">Zinc-finger</keyword>
<gene>
    <name evidence="6" type="ORF">Q8W34_20705</name>
</gene>
<feature type="domain" description="Zinc finger DksA/TraR C4-type" evidence="5">
    <location>
        <begin position="77"/>
        <end position="110"/>
    </location>
</feature>